<dbReference type="EMBL" id="JAOQJV010000020">
    <property type="protein sequence ID" value="MCU6700919.1"/>
    <property type="molecule type" value="Genomic_DNA"/>
</dbReference>
<dbReference type="PANTHER" id="PTHR32182">
    <property type="entry name" value="DNA REPLICATION AND REPAIR PROTEIN RECF"/>
    <property type="match status" value="1"/>
</dbReference>
<organism evidence="3 4">
    <name type="scientific">Dorea ammoniilytica</name>
    <dbReference type="NCBI Taxonomy" id="2981788"/>
    <lineage>
        <taxon>Bacteria</taxon>
        <taxon>Bacillati</taxon>
        <taxon>Bacillota</taxon>
        <taxon>Clostridia</taxon>
        <taxon>Lachnospirales</taxon>
        <taxon>Lachnospiraceae</taxon>
        <taxon>Dorea</taxon>
    </lineage>
</organism>
<evidence type="ECO:0000313" key="4">
    <source>
        <dbReference type="Proteomes" id="UP001207605"/>
    </source>
</evidence>
<dbReference type="Pfam" id="PF13555">
    <property type="entry name" value="AAA_29"/>
    <property type="match status" value="1"/>
</dbReference>
<feature type="coiled-coil region" evidence="1">
    <location>
        <begin position="410"/>
        <end position="469"/>
    </location>
</feature>
<protein>
    <submittedName>
        <fullName evidence="3">AAA family ATPase</fullName>
    </submittedName>
</protein>
<evidence type="ECO:0000313" key="3">
    <source>
        <dbReference type="EMBL" id="MCU6700919.1"/>
    </source>
</evidence>
<dbReference type="Pfam" id="PF13558">
    <property type="entry name" value="SbcC_Walker_B"/>
    <property type="match status" value="1"/>
</dbReference>
<feature type="coiled-coil region" evidence="1">
    <location>
        <begin position="238"/>
        <end position="265"/>
    </location>
</feature>
<feature type="coiled-coil region" evidence="1">
    <location>
        <begin position="674"/>
        <end position="731"/>
    </location>
</feature>
<feature type="coiled-coil region" evidence="1">
    <location>
        <begin position="298"/>
        <end position="332"/>
    </location>
</feature>
<accession>A0ABT2S8K3</accession>
<sequence>MKQSKKIFTRMVINNWGGISHKVMEFHEYVNLFSGKSGSGKSTVMDAVQVVLYGSIAATFLNKAADDAKNRRSVLSYLRGAQKDGTANRENMDFCSQLVLEILDTGSNVTTCIGAAFEVGKNDTDVRRYHFFSHSGKIPEDKYLTEDGTPYTIGQIRKLVDERKNSDDNRGRGDVNRVYPSREAYLNTLYDVIFGYIDPGRFMTMEKSAIALRMTNGTGQFIKDYMFPRSKEDTVSTISEQLGAYREIKERVEDLEHRIEILSEIRTHNLELLQVKTDKIRTEQILRILDIENCRVRLEAKKLDLEGICKRIEALEEKQEGLEQQKKIKTDALVEVRAELHASDYGVKKKELEDLETTIQLLAGNSRQWREIRAGLSQWAEDEDISGYISNPTLQCLEDVLGGEVTSSNMEKLKKGIQAAMELIEEELADLNERIRETAKELKEKQEMVEDLKNDRKPYRKELKSARAQLQSELSSQCGRTIHVEIFGDLFDITDEKWKNAIEGRLGRIKHSLVTEPQYALDAARIFRRMKRREYEEIDLINTAAIKRDEPKAEEGTLYEAVRSEEAYVDLCLRRYLGRIYKCETVEELHQVRDGVTPDCYSYSNYIFRHLREMDYTRYACIGTRVSKAKLKELEDEVFDMQKEQIEDIQMRDTLNQAQRFERLSQSPEQILSLAGAADELERYLAKKDQLQQELKELEDGTRTAELNVRRETLEREVEDLERKIKSVNEERIGRAGDKRIAESEQKSYEERLSLLQEGFVPNQELLAQVKEVLMNRTEQAYRRENTELLAKLSAQEESAGDQRTSARIRFNNEYPAYGFTSLEHDNDVYDKVLDQLQQDYEPKFKAEFEKQYLLVYHSLRENVIATIHGEIKAAYRHRKEINRMLSRIRFSDSTYQIDILPADNENGQFYEMLMAEELDSKVLDNDGFDGQLSFGEDTFYQKYEKQIERLTEKFMPPKDEDGQKRSLHKQEMEKYADYRNYLTFSMYERVEDEHGNVKKNSVDEMAGRDSGGEGQNPKYVALLAGFAMLYMQQSSRDPRIRLVLLDEAFSKMDKERSEVCLRYARELELQLIVCVPDERLQSLIRNVDSVYGFRRHRNQISMMHIDKGQYLEMMEGNAGKEDVKDGRKQTGTDTAAD</sequence>
<keyword evidence="4" id="KW-1185">Reference proteome</keyword>
<dbReference type="Gene3D" id="3.40.50.300">
    <property type="entry name" value="P-loop containing nucleotide triphosphate hydrolases"/>
    <property type="match status" value="2"/>
</dbReference>
<keyword evidence="1" id="KW-0175">Coiled coil</keyword>
<dbReference type="PANTHER" id="PTHR32182:SF0">
    <property type="entry name" value="DNA REPLICATION AND REPAIR PROTEIN RECF"/>
    <property type="match status" value="1"/>
</dbReference>
<feature type="region of interest" description="Disordered" evidence="2">
    <location>
        <begin position="1118"/>
        <end position="1138"/>
    </location>
</feature>
<comment type="caution">
    <text evidence="3">The sequence shown here is derived from an EMBL/GenBank/DDBJ whole genome shotgun (WGS) entry which is preliminary data.</text>
</comment>
<name>A0ABT2S8K3_9FIRM</name>
<evidence type="ECO:0000256" key="1">
    <source>
        <dbReference type="SAM" id="Coils"/>
    </source>
</evidence>
<dbReference type="RefSeq" id="WP_262582225.1">
    <property type="nucleotide sequence ID" value="NZ_JAOQJV010000020.1"/>
</dbReference>
<feature type="compositionally biased region" description="Basic and acidic residues" evidence="2">
    <location>
        <begin position="1119"/>
        <end position="1131"/>
    </location>
</feature>
<dbReference type="Proteomes" id="UP001207605">
    <property type="component" value="Unassembled WGS sequence"/>
</dbReference>
<reference evidence="3 4" key="1">
    <citation type="journal article" date="2021" name="ISME Commun">
        <title>Automated analysis of genomic sequences facilitates high-throughput and comprehensive description of bacteria.</title>
        <authorList>
            <person name="Hitch T.C.A."/>
        </authorList>
    </citation>
    <scope>NUCLEOTIDE SEQUENCE [LARGE SCALE GENOMIC DNA]</scope>
    <source>
        <strain evidence="3 4">Sanger_02</strain>
    </source>
</reference>
<proteinExistence type="predicted"/>
<evidence type="ECO:0000256" key="2">
    <source>
        <dbReference type="SAM" id="MobiDB-lite"/>
    </source>
</evidence>
<gene>
    <name evidence="3" type="ORF">OCV65_11835</name>
</gene>
<dbReference type="InterPro" id="IPR027417">
    <property type="entry name" value="P-loop_NTPase"/>
</dbReference>
<dbReference type="SUPFAM" id="SSF52540">
    <property type="entry name" value="P-loop containing nucleoside triphosphate hydrolases"/>
    <property type="match status" value="1"/>
</dbReference>
<dbReference type="SUPFAM" id="SSF47162">
    <property type="entry name" value="Apolipoprotein"/>
    <property type="match status" value="1"/>
</dbReference>